<dbReference type="Gene3D" id="3.30.9.10">
    <property type="entry name" value="D-Amino Acid Oxidase, subunit A, domain 2"/>
    <property type="match status" value="1"/>
</dbReference>
<gene>
    <name evidence="9 10" type="primary">mqo</name>
    <name evidence="10" type="ORF">OQ257_10740</name>
</gene>
<evidence type="ECO:0000256" key="6">
    <source>
        <dbReference type="ARBA" id="ARBA00022630"/>
    </source>
</evidence>
<dbReference type="InterPro" id="IPR036188">
    <property type="entry name" value="FAD/NAD-bd_sf"/>
</dbReference>
<dbReference type="NCBIfam" id="NF003606">
    <property type="entry name" value="PRK05257.2-1"/>
    <property type="match status" value="1"/>
</dbReference>
<comment type="pathway">
    <text evidence="3 9">Carbohydrate metabolism; tricarboxylic acid cycle; oxaloacetate from (S)-malate (quinone route): step 1/1.</text>
</comment>
<keyword evidence="7 9" id="KW-0274">FAD</keyword>
<dbReference type="Gene3D" id="3.50.50.60">
    <property type="entry name" value="FAD/NAD(P)-binding domain"/>
    <property type="match status" value="1"/>
</dbReference>
<evidence type="ECO:0000313" key="10">
    <source>
        <dbReference type="EMBL" id="MDE8035635.1"/>
    </source>
</evidence>
<comment type="catalytic activity">
    <reaction evidence="1 9">
        <text>(S)-malate + a quinone = a quinol + oxaloacetate</text>
        <dbReference type="Rhea" id="RHEA:46012"/>
        <dbReference type="ChEBI" id="CHEBI:15589"/>
        <dbReference type="ChEBI" id="CHEBI:16452"/>
        <dbReference type="ChEBI" id="CHEBI:24646"/>
        <dbReference type="ChEBI" id="CHEBI:132124"/>
        <dbReference type="EC" id="1.1.5.4"/>
    </reaction>
</comment>
<dbReference type="PANTHER" id="PTHR43104">
    <property type="entry name" value="L-2-HYDROXYGLUTARATE DEHYDROGENASE, MITOCHONDRIAL"/>
    <property type="match status" value="1"/>
</dbReference>
<comment type="similarity">
    <text evidence="4 9">Belongs to the MQO family.</text>
</comment>
<dbReference type="InterPro" id="IPR006231">
    <property type="entry name" value="MQO"/>
</dbReference>
<evidence type="ECO:0000256" key="1">
    <source>
        <dbReference type="ARBA" id="ARBA00001139"/>
    </source>
</evidence>
<dbReference type="NCBIfam" id="NF003611">
    <property type="entry name" value="PRK05257.3-2"/>
    <property type="match status" value="1"/>
</dbReference>
<dbReference type="NCBIfam" id="NF003608">
    <property type="entry name" value="PRK05257.2-4"/>
    <property type="match status" value="1"/>
</dbReference>
<evidence type="ECO:0000256" key="8">
    <source>
        <dbReference type="ARBA" id="ARBA00023002"/>
    </source>
</evidence>
<evidence type="ECO:0000256" key="9">
    <source>
        <dbReference type="HAMAP-Rule" id="MF_00212"/>
    </source>
</evidence>
<dbReference type="EMBL" id="JAPHVQ010000013">
    <property type="protein sequence ID" value="MDE8035635.1"/>
    <property type="molecule type" value="Genomic_DNA"/>
</dbReference>
<dbReference type="NCBIfam" id="TIGR01320">
    <property type="entry name" value="mal_quin_oxido"/>
    <property type="match status" value="1"/>
</dbReference>
<dbReference type="NCBIfam" id="NF009875">
    <property type="entry name" value="PRK13339.1"/>
    <property type="match status" value="1"/>
</dbReference>
<evidence type="ECO:0000256" key="2">
    <source>
        <dbReference type="ARBA" id="ARBA00001974"/>
    </source>
</evidence>
<dbReference type="PANTHER" id="PTHR43104:SF2">
    <property type="entry name" value="L-2-HYDROXYGLUTARATE DEHYDROGENASE, MITOCHONDRIAL"/>
    <property type="match status" value="1"/>
</dbReference>
<dbReference type="GO" id="GO:0047545">
    <property type="term" value="F:(S)-2-hydroxyglutarate dehydrogenase activity"/>
    <property type="evidence" value="ECO:0007669"/>
    <property type="project" value="TreeGrafter"/>
</dbReference>
<organism evidence="10 11">
    <name type="scientific">Actinobacillus equuli subsp. equuli</name>
    <dbReference type="NCBI Taxonomy" id="202947"/>
    <lineage>
        <taxon>Bacteria</taxon>
        <taxon>Pseudomonadati</taxon>
        <taxon>Pseudomonadota</taxon>
        <taxon>Gammaproteobacteria</taxon>
        <taxon>Pasteurellales</taxon>
        <taxon>Pasteurellaceae</taxon>
        <taxon>Actinobacillus</taxon>
    </lineage>
</organism>
<name>A0A9X4G946_ACTEU</name>
<reference evidence="10" key="1">
    <citation type="submission" date="2022-11" db="EMBL/GenBank/DDBJ databases">
        <authorList>
            <person name="Kamali M."/>
            <person name="Peak L."/>
            <person name="Go Y.Y."/>
            <person name="Balasuriya U.B.R."/>
            <person name="Carossino M."/>
        </authorList>
    </citation>
    <scope>NUCLEOTIDE SEQUENCE</scope>
    <source>
        <strain evidence="10">4524</strain>
    </source>
</reference>
<evidence type="ECO:0000256" key="4">
    <source>
        <dbReference type="ARBA" id="ARBA00006389"/>
    </source>
</evidence>
<keyword evidence="11" id="KW-1185">Reference proteome</keyword>
<dbReference type="AlphaFoldDB" id="A0A9X4G946"/>
<accession>A0A9X4G946</accession>
<evidence type="ECO:0000256" key="7">
    <source>
        <dbReference type="ARBA" id="ARBA00022827"/>
    </source>
</evidence>
<comment type="cofactor">
    <cofactor evidence="2 9">
        <name>FAD</name>
        <dbReference type="ChEBI" id="CHEBI:57692"/>
    </cofactor>
</comment>
<evidence type="ECO:0000256" key="5">
    <source>
        <dbReference type="ARBA" id="ARBA00022532"/>
    </source>
</evidence>
<keyword evidence="5 9" id="KW-0816">Tricarboxylic acid cycle</keyword>
<dbReference type="NCBIfam" id="NF003604">
    <property type="entry name" value="PRK05257.1-3"/>
    <property type="match status" value="1"/>
</dbReference>
<keyword evidence="8 9" id="KW-0560">Oxidoreductase</keyword>
<evidence type="ECO:0000256" key="3">
    <source>
        <dbReference type="ARBA" id="ARBA00005012"/>
    </source>
</evidence>
<reference evidence="10" key="2">
    <citation type="journal article" date="2023" name="Pathogens">
        <title>Pathological Features and Genomic Characterization of an Actinobacillus equuli subsp. equuli Bearing Unique Virulence-Associated Genes from an Adult Horse with Pleuropneumonia.</title>
        <authorList>
            <person name="Kamali M."/>
            <person name="Carossino M."/>
            <person name="Del Piero F."/>
            <person name="Peak L."/>
            <person name="Mitchell M.S."/>
            <person name="Willette J."/>
            <person name="Baker R."/>
            <person name="Li F."/>
            <person name="Kenez A."/>
            <person name="Balasuriya U.B.R."/>
            <person name="Go Y.Y."/>
        </authorList>
    </citation>
    <scope>NUCLEOTIDE SEQUENCE</scope>
    <source>
        <strain evidence="10">4524</strain>
    </source>
</reference>
<sequence length="492" mass="54075">MSNSPSAVSSFSDVTLIGAGIMSGTLGTLLKELAPHKSISVFEKLSAVGLESSNEWHNAGTGHAALCELNYTAQQANGEIETERALKIFEDFQLSLQLWSYLVETGKIGQPQQFIQPIPHISFVQGEADVAFLKKRYHALAQHHFFAGMQFSQAPEQLAQWMPLMMVDRPANQPVAASYMAGGTDVNFGALTRKLFAYLASQGAELNLNHQVSDLVRLPNGEWEISVIDTSNQLRKHRSKFVFIGCGGGSLHLLQKSGIAEAKSIGGFPVSGLFMVCNNPQVIAQHHAKVYGKAKVGAPPMSVPHLDSRFINGKQTLLFGPFAGFTTKFLKQGSHFDLITSIRPANFSSVMIAGVKNLPLANYLVKQAMLTKEQRMAELREFMPNAKSEDWDLLVAGQRVQVIRQNDMRFGTEVIHAQDGSLAVLLGASPGASTSVKAMLDVICRCFVDELSEWQTKLEQMMPSFNKALRNEPELYTQLKARFASSLKLNFN</sequence>
<comment type="caution">
    <text evidence="10">The sequence shown here is derived from an EMBL/GenBank/DDBJ whole genome shotgun (WGS) entry which is preliminary data.</text>
</comment>
<dbReference type="GO" id="GO:0006099">
    <property type="term" value="P:tricarboxylic acid cycle"/>
    <property type="evidence" value="ECO:0007669"/>
    <property type="project" value="UniProtKB-UniRule"/>
</dbReference>
<proteinExistence type="inferred from homology"/>
<dbReference type="RefSeq" id="WP_275218447.1">
    <property type="nucleotide sequence ID" value="NZ_JAPHVQ010000013.1"/>
</dbReference>
<dbReference type="Proteomes" id="UP001142444">
    <property type="component" value="Unassembled WGS sequence"/>
</dbReference>
<dbReference type="EC" id="1.1.5.4" evidence="9"/>
<dbReference type="SUPFAM" id="SSF51905">
    <property type="entry name" value="FAD/NAD(P)-binding domain"/>
    <property type="match status" value="1"/>
</dbReference>
<keyword evidence="6 9" id="KW-0285">Flavoprotein</keyword>
<dbReference type="Pfam" id="PF06039">
    <property type="entry name" value="Mqo"/>
    <property type="match status" value="1"/>
</dbReference>
<protein>
    <recommendedName>
        <fullName evidence="9">Probable malate:quinone oxidoreductase</fullName>
        <ecNumber evidence="9">1.1.5.4</ecNumber>
    </recommendedName>
    <alternativeName>
        <fullName evidence="9">MQO</fullName>
    </alternativeName>
    <alternativeName>
        <fullName evidence="9">Malate dehydrogenase [quinone]</fullName>
    </alternativeName>
</protein>
<dbReference type="GO" id="GO:0008924">
    <property type="term" value="F:L-malate dehydrogenase (quinone) activity"/>
    <property type="evidence" value="ECO:0007669"/>
    <property type="project" value="UniProtKB-UniRule"/>
</dbReference>
<evidence type="ECO:0000313" key="11">
    <source>
        <dbReference type="Proteomes" id="UP001142444"/>
    </source>
</evidence>
<dbReference type="HAMAP" id="MF_00212">
    <property type="entry name" value="MQO"/>
    <property type="match status" value="1"/>
</dbReference>